<dbReference type="Proteomes" id="UP000307562">
    <property type="component" value="Plasmid pNPA70"/>
</dbReference>
<dbReference type="AlphaFoldDB" id="A0A4P9TJW6"/>
<proteinExistence type="predicted"/>
<dbReference type="GeneID" id="96158166"/>
<dbReference type="EMBL" id="CP040639">
    <property type="protein sequence ID" value="QCW05269.1"/>
    <property type="molecule type" value="Genomic_DNA"/>
</dbReference>
<gene>
    <name evidence="1" type="ORF">FGF80_18675</name>
</gene>
<name>A0A4P9TJW6_9EURY</name>
<geneLocation type="plasmid" evidence="2">
    <name>pnpa70</name>
</geneLocation>
<dbReference type="KEGG" id="npl:FGF80_18675"/>
<organism evidence="1 2">
    <name type="scientific">Natrinema pallidum</name>
    <dbReference type="NCBI Taxonomy" id="69527"/>
    <lineage>
        <taxon>Archaea</taxon>
        <taxon>Methanobacteriati</taxon>
        <taxon>Methanobacteriota</taxon>
        <taxon>Stenosarchaea group</taxon>
        <taxon>Halobacteria</taxon>
        <taxon>Halobacteriales</taxon>
        <taxon>Natrialbaceae</taxon>
        <taxon>Natrinema</taxon>
    </lineage>
</organism>
<protein>
    <submittedName>
        <fullName evidence="1">Uncharacterized protein</fullName>
    </submittedName>
</protein>
<dbReference type="RefSeq" id="WP_138655726.1">
    <property type="nucleotide sequence ID" value="NZ_CP040639.1"/>
</dbReference>
<reference evidence="2" key="1">
    <citation type="submission" date="2019-05" db="EMBL/GenBank/DDBJ databases">
        <title>Complete Genome Sequence and Methylation Pattern of the Halophilic Archaeon Natrinema pallidum BOL6-1.</title>
        <authorList>
            <person name="DasSarma P."/>
            <person name="DasSarma B.P."/>
            <person name="DasSarma S.L."/>
            <person name="Martinez F.L."/>
            <person name="Guzman D."/>
            <person name="Roberts R.J."/>
            <person name="DasSarma S."/>
        </authorList>
    </citation>
    <scope>NUCLEOTIDE SEQUENCE [LARGE SCALE GENOMIC DNA]</scope>
    <source>
        <strain evidence="2">BOL6-1</strain>
        <plasmid evidence="2">pnpa70</plasmid>
    </source>
</reference>
<accession>A0A4P9TJW6</accession>
<sequence>MNDTIETETSDTVQPEFTREQAKALLSYTSTSLSGDDSFDEFRENVVDARDELERSLQSDTDHSEDP</sequence>
<evidence type="ECO:0000313" key="1">
    <source>
        <dbReference type="EMBL" id="QCW05269.1"/>
    </source>
</evidence>
<evidence type="ECO:0000313" key="2">
    <source>
        <dbReference type="Proteomes" id="UP000307562"/>
    </source>
</evidence>
<keyword evidence="1" id="KW-0614">Plasmid</keyword>
<keyword evidence="2" id="KW-1185">Reference proteome</keyword>